<sequence length="175" mass="19914">MLGPDTTTEEETRPDKEPKNSSTPTFTPPHLPSKENSEDLTMKKGRSPDSSPSTPEFMAFAKDPRIEMDNMSGEGSSTPKQEQKPRTQEEMMISVATAVLEEVGKKEKKKEKRAKVAAPEPFEGDRKDTKWFLTEVEIFLQMHPNDYNTDKKKCLFLLLYLQGKTTALWKQSKTD</sequence>
<protein>
    <recommendedName>
        <fullName evidence="4">Reverse transcriptase-rnase h-integrase</fullName>
    </recommendedName>
</protein>
<accession>A0A0W0FMG7</accession>
<gene>
    <name evidence="2" type="ORF">WG66_9975</name>
</gene>
<feature type="region of interest" description="Disordered" evidence="1">
    <location>
        <begin position="1"/>
        <end position="88"/>
    </location>
</feature>
<name>A0A0W0FMG7_MONRR</name>
<organism evidence="2 3">
    <name type="scientific">Moniliophthora roreri</name>
    <name type="common">Frosty pod rot fungus</name>
    <name type="synonym">Monilia roreri</name>
    <dbReference type="NCBI Taxonomy" id="221103"/>
    <lineage>
        <taxon>Eukaryota</taxon>
        <taxon>Fungi</taxon>
        <taxon>Dikarya</taxon>
        <taxon>Basidiomycota</taxon>
        <taxon>Agaricomycotina</taxon>
        <taxon>Agaricomycetes</taxon>
        <taxon>Agaricomycetidae</taxon>
        <taxon>Agaricales</taxon>
        <taxon>Marasmiineae</taxon>
        <taxon>Marasmiaceae</taxon>
        <taxon>Moniliophthora</taxon>
    </lineage>
</organism>
<evidence type="ECO:0000313" key="2">
    <source>
        <dbReference type="EMBL" id="KTB37491.1"/>
    </source>
</evidence>
<dbReference type="AlphaFoldDB" id="A0A0W0FMG7"/>
<comment type="caution">
    <text evidence="2">The sequence shown here is derived from an EMBL/GenBank/DDBJ whole genome shotgun (WGS) entry which is preliminary data.</text>
</comment>
<reference evidence="2 3" key="1">
    <citation type="submission" date="2015-12" db="EMBL/GenBank/DDBJ databases">
        <title>Draft genome sequence of Moniliophthora roreri, the causal agent of frosty pod rot of cacao.</title>
        <authorList>
            <person name="Aime M.C."/>
            <person name="Diaz-Valderrama J.R."/>
            <person name="Kijpornyongpan T."/>
            <person name="Phillips-Mora W."/>
        </authorList>
    </citation>
    <scope>NUCLEOTIDE SEQUENCE [LARGE SCALE GENOMIC DNA]</scope>
    <source>
        <strain evidence="2 3">MCA 2952</strain>
    </source>
</reference>
<evidence type="ECO:0000313" key="3">
    <source>
        <dbReference type="Proteomes" id="UP000054988"/>
    </source>
</evidence>
<evidence type="ECO:0000256" key="1">
    <source>
        <dbReference type="SAM" id="MobiDB-lite"/>
    </source>
</evidence>
<dbReference type="Proteomes" id="UP000054988">
    <property type="component" value="Unassembled WGS sequence"/>
</dbReference>
<feature type="region of interest" description="Disordered" evidence="1">
    <location>
        <begin position="104"/>
        <end position="124"/>
    </location>
</feature>
<feature type="compositionally biased region" description="Basic residues" evidence="1">
    <location>
        <begin position="106"/>
        <end position="115"/>
    </location>
</feature>
<feature type="compositionally biased region" description="Basic and acidic residues" evidence="1">
    <location>
        <begin position="32"/>
        <end position="42"/>
    </location>
</feature>
<proteinExistence type="predicted"/>
<dbReference type="EMBL" id="LATX01001846">
    <property type="protein sequence ID" value="KTB37491.1"/>
    <property type="molecule type" value="Genomic_DNA"/>
</dbReference>
<evidence type="ECO:0008006" key="4">
    <source>
        <dbReference type="Google" id="ProtNLM"/>
    </source>
</evidence>
<feature type="compositionally biased region" description="Basic and acidic residues" evidence="1">
    <location>
        <begin position="10"/>
        <end position="19"/>
    </location>
</feature>